<dbReference type="AlphaFoldDB" id="A0A016VEQ8"/>
<feature type="compositionally biased region" description="Polar residues" evidence="1">
    <location>
        <begin position="78"/>
        <end position="89"/>
    </location>
</feature>
<dbReference type="Proteomes" id="UP000024635">
    <property type="component" value="Unassembled WGS sequence"/>
</dbReference>
<proteinExistence type="predicted"/>
<reference evidence="3" key="1">
    <citation type="journal article" date="2015" name="Nat. Genet.">
        <title>The genome and transcriptome of the zoonotic hookworm Ancylostoma ceylanicum identify infection-specific gene families.</title>
        <authorList>
            <person name="Schwarz E.M."/>
            <person name="Hu Y."/>
            <person name="Antoshechkin I."/>
            <person name="Miller M.M."/>
            <person name="Sternberg P.W."/>
            <person name="Aroian R.V."/>
        </authorList>
    </citation>
    <scope>NUCLEOTIDE SEQUENCE</scope>
    <source>
        <strain evidence="3">HY135</strain>
    </source>
</reference>
<organism evidence="2 3">
    <name type="scientific">Ancylostoma ceylanicum</name>
    <dbReference type="NCBI Taxonomy" id="53326"/>
    <lineage>
        <taxon>Eukaryota</taxon>
        <taxon>Metazoa</taxon>
        <taxon>Ecdysozoa</taxon>
        <taxon>Nematoda</taxon>
        <taxon>Chromadorea</taxon>
        <taxon>Rhabditida</taxon>
        <taxon>Rhabditina</taxon>
        <taxon>Rhabditomorpha</taxon>
        <taxon>Strongyloidea</taxon>
        <taxon>Ancylostomatidae</taxon>
        <taxon>Ancylostomatinae</taxon>
        <taxon>Ancylostoma</taxon>
    </lineage>
</organism>
<name>A0A016VEQ8_9BILA</name>
<accession>A0A016VEQ8</accession>
<protein>
    <submittedName>
        <fullName evidence="2">Uncharacterized protein</fullName>
    </submittedName>
</protein>
<evidence type="ECO:0000313" key="2">
    <source>
        <dbReference type="EMBL" id="EYC26094.1"/>
    </source>
</evidence>
<feature type="region of interest" description="Disordered" evidence="1">
    <location>
        <begin position="1"/>
        <end position="26"/>
    </location>
</feature>
<feature type="region of interest" description="Disordered" evidence="1">
    <location>
        <begin position="78"/>
        <end position="101"/>
    </location>
</feature>
<feature type="compositionally biased region" description="Polar residues" evidence="1">
    <location>
        <begin position="1"/>
        <end position="11"/>
    </location>
</feature>
<comment type="caution">
    <text evidence="2">The sequence shown here is derived from an EMBL/GenBank/DDBJ whole genome shotgun (WGS) entry which is preliminary data.</text>
</comment>
<evidence type="ECO:0000313" key="3">
    <source>
        <dbReference type="Proteomes" id="UP000024635"/>
    </source>
</evidence>
<gene>
    <name evidence="2" type="primary">Acey_s0011.g1556</name>
    <name evidence="2" type="ORF">Y032_0011g1556</name>
</gene>
<dbReference type="EMBL" id="JARK01001347">
    <property type="protein sequence ID" value="EYC26094.1"/>
    <property type="molecule type" value="Genomic_DNA"/>
</dbReference>
<evidence type="ECO:0000256" key="1">
    <source>
        <dbReference type="SAM" id="MobiDB-lite"/>
    </source>
</evidence>
<sequence>MATQLFSYDPNTSDRHTAATQSSRKAAAWRHNWRNATWPPHSSLVTGLRRGCVPISATADVWIVVTMRICEALRYSRWSTKPSASSPSGDQRVCAGDPSDADSMTMWCDA</sequence>
<keyword evidence="3" id="KW-1185">Reference proteome</keyword>